<keyword evidence="7" id="KW-0479">Metal-binding</keyword>
<dbReference type="SUPFAM" id="SSF57850">
    <property type="entry name" value="RING/U-box"/>
    <property type="match status" value="1"/>
</dbReference>
<dbReference type="OrthoDB" id="6108at2759"/>
<proteinExistence type="inferred from homology"/>
<feature type="region of interest" description="Disordered" evidence="8">
    <location>
        <begin position="1083"/>
        <end position="1103"/>
    </location>
</feature>
<evidence type="ECO:0000256" key="7">
    <source>
        <dbReference type="RuleBase" id="RU367090"/>
    </source>
</evidence>
<comment type="catalytic activity">
    <reaction evidence="7">
        <text>S-ubiquitinyl-[E2 ubiquitin-conjugating enzyme]-L-cysteine + [acceptor protein]-L-lysine = [E2 ubiquitin-conjugating enzyme]-L-cysteine + N(6)-ubiquitinyl-[acceptor protein]-L-lysine.</text>
        <dbReference type="EC" id="2.3.2.27"/>
    </reaction>
</comment>
<evidence type="ECO:0000313" key="11">
    <source>
        <dbReference type="Proteomes" id="UP000054783"/>
    </source>
</evidence>
<comment type="caution">
    <text evidence="10">The sequence shown here is derived from an EMBL/GenBank/DDBJ whole genome shotgun (WGS) entry which is preliminary data.</text>
</comment>
<dbReference type="SMART" id="SM00184">
    <property type="entry name" value="RING"/>
    <property type="match status" value="1"/>
</dbReference>
<feature type="domain" description="RING-type" evidence="9">
    <location>
        <begin position="1731"/>
        <end position="1772"/>
    </location>
</feature>
<reference evidence="10 11" key="1">
    <citation type="submission" date="2015-01" db="EMBL/GenBank/DDBJ databases">
        <title>Evolution of Trichinella species and genotypes.</title>
        <authorList>
            <person name="Korhonen P.K."/>
            <person name="Edoardo P."/>
            <person name="Giuseppe L.R."/>
            <person name="Gasser R.B."/>
        </authorList>
    </citation>
    <scope>NUCLEOTIDE SEQUENCE [LARGE SCALE GENOMIC DNA]</scope>
    <source>
        <strain evidence="10">ISS2496</strain>
    </source>
</reference>
<dbReference type="GO" id="GO:1990112">
    <property type="term" value="C:RQC complex"/>
    <property type="evidence" value="ECO:0007669"/>
    <property type="project" value="UniProtKB-UniRule"/>
</dbReference>
<dbReference type="EMBL" id="JYDQ01000029">
    <property type="protein sequence ID" value="KRY19978.1"/>
    <property type="molecule type" value="Genomic_DNA"/>
</dbReference>
<dbReference type="PROSITE" id="PS50089">
    <property type="entry name" value="ZF_RING_2"/>
    <property type="match status" value="1"/>
</dbReference>
<name>A0A0V1A6D6_9BILA</name>
<gene>
    <name evidence="10" type="primary">ltn1</name>
    <name evidence="10" type="ORF">T12_16945</name>
</gene>
<dbReference type="Gene3D" id="3.30.40.10">
    <property type="entry name" value="Zinc/RING finger domain, C3HC4 (zinc finger)"/>
    <property type="match status" value="1"/>
</dbReference>
<dbReference type="GO" id="GO:0043023">
    <property type="term" value="F:ribosomal large subunit binding"/>
    <property type="evidence" value="ECO:0007669"/>
    <property type="project" value="TreeGrafter"/>
</dbReference>
<comment type="similarity">
    <text evidence="1 7">Belongs to the LTN1 family.</text>
</comment>
<evidence type="ECO:0000256" key="6">
    <source>
        <dbReference type="PROSITE-ProRule" id="PRU00175"/>
    </source>
</evidence>
<dbReference type="UniPathway" id="UPA00143"/>
<keyword evidence="4 7" id="KW-0862">Zinc</keyword>
<organism evidence="10 11">
    <name type="scientific">Trichinella patagoniensis</name>
    <dbReference type="NCBI Taxonomy" id="990121"/>
    <lineage>
        <taxon>Eukaryota</taxon>
        <taxon>Metazoa</taxon>
        <taxon>Ecdysozoa</taxon>
        <taxon>Nematoda</taxon>
        <taxon>Enoplea</taxon>
        <taxon>Dorylaimia</taxon>
        <taxon>Trichinellida</taxon>
        <taxon>Trichinellidae</taxon>
        <taxon>Trichinella</taxon>
    </lineage>
</organism>
<dbReference type="GO" id="GO:0005829">
    <property type="term" value="C:cytosol"/>
    <property type="evidence" value="ECO:0007669"/>
    <property type="project" value="UniProtKB-UniRule"/>
</dbReference>
<protein>
    <recommendedName>
        <fullName evidence="2 7">E3 ubiquitin-protein ligase listerin</fullName>
        <ecNumber evidence="7">2.3.2.27</ecNumber>
    </recommendedName>
    <alternativeName>
        <fullName evidence="5 7">RING-type E3 ubiquitin transferase listerin</fullName>
    </alternativeName>
</protein>
<dbReference type="PANTHER" id="PTHR12389:SF0">
    <property type="entry name" value="E3 UBIQUITIN-PROTEIN LIGASE LISTERIN"/>
    <property type="match status" value="1"/>
</dbReference>
<keyword evidence="11" id="KW-1185">Reference proteome</keyword>
<dbReference type="Pfam" id="PF23009">
    <property type="entry name" value="UBC_like"/>
    <property type="match status" value="1"/>
</dbReference>
<accession>A0A0V1A6D6</accession>
<dbReference type="Pfam" id="PF22999">
    <property type="entry name" value="LTN1_E3_ligase_6th"/>
    <property type="match status" value="1"/>
</dbReference>
<evidence type="ECO:0000256" key="8">
    <source>
        <dbReference type="SAM" id="MobiDB-lite"/>
    </source>
</evidence>
<comment type="function">
    <text evidence="7">E3 ubiquitin-protein ligase. Component of the ribosome quality control complex (RQC), a ribosome-associated complex that mediates ubiquitination and extraction of incompletely synthesized nascent chains for proteasomal degradation.</text>
</comment>
<dbReference type="GO" id="GO:0061630">
    <property type="term" value="F:ubiquitin protein ligase activity"/>
    <property type="evidence" value="ECO:0007669"/>
    <property type="project" value="UniProtKB-UniRule"/>
</dbReference>
<evidence type="ECO:0000256" key="1">
    <source>
        <dbReference type="ARBA" id="ARBA00007997"/>
    </source>
</evidence>
<dbReference type="Proteomes" id="UP000054783">
    <property type="component" value="Unassembled WGS sequence"/>
</dbReference>
<dbReference type="GO" id="GO:0016567">
    <property type="term" value="P:protein ubiquitination"/>
    <property type="evidence" value="ECO:0007669"/>
    <property type="project" value="UniProtKB-UniPathway"/>
</dbReference>
<dbReference type="InterPro" id="IPR039795">
    <property type="entry name" value="LTN1/Rkr1"/>
</dbReference>
<evidence type="ECO:0000256" key="2">
    <source>
        <dbReference type="ARBA" id="ARBA00017157"/>
    </source>
</evidence>
<sequence>MVRRRYQRAQPSNSRRAAELVAESGGLRTFSVFAQNTASDSNVTAVTMMSLPIPFKDVFKKIFKKEVDTKYKGMSELINLIAVSDVQQVMPSFAYWNRFYARSALDPISGIRKLSHEVCTAFLMKVLPCQRKPVDDALIYLLLGVFDPKKEVAVTAKDGINFFNSVTNTEFNSLFTENWCRTCCRMLINDEGTIPALSELDSRLDVTLSICLESLSWALGRSLITEGSPQFGVVQSLGKCITFWDLPLLCDEKLDLVNSWYRTVQSLVPVFIHSSQSLILKRLYTSIQKSMTSIQLCTFRYMFGVICELNKLVEDIWVHVDCGRFISCLATAISDSLDSDSLCDGAKLFAPFFAILPPASDDVKIQRIGLVVTNLAVKVKTCLTKENCEKRVIDSLLVEQLAVLKFLKDVDNVTTNDSAGLNYLVTFAYGRCIKFYPASDQDVVIRCCKDFVEFVIKLSDMNSSFKPFLEDLCKHVLLMVDSLLEDDTVASENLSLLIANLLYPESALLHRFIKPVFEQILDTQRYWLLNQNCDFDENLKKFKKLCEMERSIETDASKYVKKIYESMSNVNRFLLLESNDRVSAMQIYFLLVNLMNEEDRTMALDRIYKMEHFSIIETIAALTSSNKMKFDFSRYHPVDSARRFLNCLLHDDCLTIEKSCKEVASLLLTFLKEIKTEESPLNVILNREALRHWSNVAKVAVLARGLFMCEEFWNGHLKEEACRLLITLFTYCYGEHGKNVICSLESDVDTLRGSVTIALLYAFHTITSMGEFSVADSLLEQMSSLVREEVFEKELSQERISYAKEYAKVIFHCMNHCKQVDSAYSTKFICDQLLPSHDQWIKFMDTLASEVVGRKLFAISFHFSIFLFFLQWRALAVVNNALPASILNADNFSGEVFPQNLAEDEENMCRYLNMRGYFCLIGVFCANVAKSRAADKPVSFQYIRQLFDIFGTAQYLHLARSNCFDFGFFKQFDSILTETQYCDDRLSCFVFHLIKGKMVPNFVFEFDGSDESLGLLGLSNLLAKDVKLMNKLSHDDGFSDVVAISDEEGSESKSFAASDVSCAMMLSDTELESEAQQILNSEIETEDTLTPTPTPTPTPTATATATATVTDDDNPFSGADADDLVASVHDIVKDMLVGKDNVKQYLKLLWVVNMPLSSGIPLQQDDQMELTKENFVDIFTAARLYSNDMLEKLFQKLVDDIDQIDKFIFEEGDDTENCVRHLTYLQLLQLLFDRGYEFKRKMIENIFFMLTRIMEFSARLKGIQFVVHCIMGLHCCNMLSEKLNYNKFAHLTEEEQLQCKQEWFQFFLCQCIENHLDTFFYHAGNSMLLFALLLFWNISENFSNCTMRRLLIYRLAVFISSLPRDALMKPVKNVLLSAKLSALNYPESLQTIISRMLMLLRKQTATSFIFGLAAYFCLRKLLPDVAIYEKSEAQNGMMKEVPSYFHEFLDDVRQASSVSRFSNSFLIFMYKYMIIWKLLFEYIAIVDKSQQDGYREWLYQQQHFIHLWRILVTFFVEHPADVEQVKKAINLFSPIESGRNAQKMNIVMFTDDVFNKISDTASVVWWLSLCVFRDFLTLFPTVTRQFWRSEKLLTSRIKSFISKHLSPSLIKDEFKLLSDHKATSKKMKAIVAVSTADINNSITLCPNVSEVVITYGKDDFIISFTMKLPSNYPLNSTDVFLNVASGVPRDSFNFWIRKLAMRLQKHETNLLDSLLLWQAEVDKILERMDVCPVCLSYTTSEGHLPSKKCYQCKHQFHGSCLSTDRPSCPLCRELFVQK</sequence>
<evidence type="ECO:0000259" key="9">
    <source>
        <dbReference type="PROSITE" id="PS50089"/>
    </source>
</evidence>
<keyword evidence="7" id="KW-0833">Ubl conjugation pathway</keyword>
<dbReference type="InterPro" id="IPR054476">
    <property type="entry name" value="Ltn1_N"/>
</dbReference>
<dbReference type="Pfam" id="PF22958">
    <property type="entry name" value="Ltn1_1st"/>
    <property type="match status" value="1"/>
</dbReference>
<dbReference type="GO" id="GO:1990116">
    <property type="term" value="P:ribosome-associated ubiquitin-dependent protein catabolic process"/>
    <property type="evidence" value="ECO:0007669"/>
    <property type="project" value="UniProtKB-UniRule"/>
</dbReference>
<dbReference type="InterPro" id="IPR013083">
    <property type="entry name" value="Znf_RING/FYVE/PHD"/>
</dbReference>
<keyword evidence="7" id="KW-0808">Transferase</keyword>
<comment type="subunit">
    <text evidence="7">Component of the ribosome quality control complex (RQC).</text>
</comment>
<evidence type="ECO:0000256" key="3">
    <source>
        <dbReference type="ARBA" id="ARBA00022771"/>
    </source>
</evidence>
<keyword evidence="3 6" id="KW-0863">Zinc-finger</keyword>
<feature type="non-terminal residue" evidence="10">
    <location>
        <position position="1778"/>
    </location>
</feature>
<dbReference type="GO" id="GO:0072344">
    <property type="term" value="P:rescue of stalled ribosome"/>
    <property type="evidence" value="ECO:0007669"/>
    <property type="project" value="UniProtKB-UniRule"/>
</dbReference>
<evidence type="ECO:0000256" key="5">
    <source>
        <dbReference type="ARBA" id="ARBA00032366"/>
    </source>
</evidence>
<dbReference type="GO" id="GO:0008270">
    <property type="term" value="F:zinc ion binding"/>
    <property type="evidence" value="ECO:0007669"/>
    <property type="project" value="UniProtKB-KW"/>
</dbReference>
<dbReference type="InterPro" id="IPR054477">
    <property type="entry name" value="LTN1_E3_ligase_6th"/>
</dbReference>
<dbReference type="InterPro" id="IPR054478">
    <property type="entry name" value="LTN1_UBC"/>
</dbReference>
<dbReference type="STRING" id="990121.A0A0V1A6D6"/>
<dbReference type="InterPro" id="IPR001841">
    <property type="entry name" value="Znf_RING"/>
</dbReference>
<evidence type="ECO:0000313" key="10">
    <source>
        <dbReference type="EMBL" id="KRY19978.1"/>
    </source>
</evidence>
<dbReference type="PANTHER" id="PTHR12389">
    <property type="entry name" value="ZINC FINGER PROTEIN 294"/>
    <property type="match status" value="1"/>
</dbReference>
<evidence type="ECO:0000256" key="4">
    <source>
        <dbReference type="ARBA" id="ARBA00022833"/>
    </source>
</evidence>
<dbReference type="EC" id="2.3.2.27" evidence="7"/>
<comment type="pathway">
    <text evidence="7">Protein modification; protein ubiquitination.</text>
</comment>